<sequence length="395" mass="42207">GKYVVNGGIAVAQIMAAFERQARLKKDGLGDGSLSIPEVGNNVPDALDEARWELEWMMKMVVPAGGPFAGMVHHKIHDNTWTGLPLLPHEDGMTRELHRPSTAATLNLAAAAAMGARLFRPYDPGFADKLRDTAQKTYLAAKANPAVYASASDGNSGGGAYGDNDVSDEFFWAASELFITTQDPTYLADMKAAPDWSATAFASGGFNWRDVSGFALLELAAHADMLPDPEARQVLNVVMAGADMLLALQSAEPFGQTYSPQNGKYDWGSNSSVLNNALVLAAAFDLSGDPKYRSGALEAIDYILGRNALNQSYVTGYGTRFSHRQHSRWFTNAADPDFPPPPNGALAGGATSSIQDPVAQRLFGATGCAAQVCYVDDIEAWSLNEIAINWNAPLA</sequence>
<dbReference type="InterPro" id="IPR018221">
    <property type="entry name" value="Glyco_hydro_9_His_AS"/>
</dbReference>
<dbReference type="EMBL" id="JN020807">
    <property type="protein sequence ID" value="AEH57946.1"/>
    <property type="molecule type" value="Genomic_DNA"/>
</dbReference>
<feature type="domain" description="Glycoside hydrolase family 9" evidence="5">
    <location>
        <begin position="1"/>
        <end position="394"/>
    </location>
</feature>
<evidence type="ECO:0000256" key="2">
    <source>
        <dbReference type="ARBA" id="ARBA00023277"/>
    </source>
</evidence>
<reference evidence="6" key="2">
    <citation type="journal article" date="2012" name="Biotechnol. Lett.">
        <title>Retrieval of glycoside hydrolase family 9 cellulase genes from environmental DNA by metagenomic gene specific multi-primer PCR.</title>
        <authorList>
            <person name="Xiong X."/>
            <person name="Yin X."/>
            <person name="Pei X."/>
            <person name="Jin P."/>
            <person name="Zhang A."/>
            <person name="Li Y."/>
            <person name="Gong W."/>
            <person name="Wang Q."/>
        </authorList>
    </citation>
    <scope>NUCLEOTIDE SEQUENCE</scope>
</reference>
<dbReference type="GO" id="GO:0004553">
    <property type="term" value="F:hydrolase activity, hydrolyzing O-glycosyl compounds"/>
    <property type="evidence" value="ECO:0007669"/>
    <property type="project" value="InterPro"/>
</dbReference>
<dbReference type="SUPFAM" id="SSF48208">
    <property type="entry name" value="Six-hairpin glycosidases"/>
    <property type="match status" value="1"/>
</dbReference>
<keyword evidence="2" id="KW-0119">Carbohydrate metabolism</keyword>
<dbReference type="PROSITE" id="PS00698">
    <property type="entry name" value="GH9_3"/>
    <property type="match status" value="1"/>
</dbReference>
<accession>F8V3H3</accession>
<evidence type="ECO:0000259" key="5">
    <source>
        <dbReference type="Pfam" id="PF00759"/>
    </source>
</evidence>
<dbReference type="AlphaFoldDB" id="F8V3H3"/>
<evidence type="ECO:0000256" key="3">
    <source>
        <dbReference type="ARBA" id="ARBA00023295"/>
    </source>
</evidence>
<name>F8V3H3_9ZZZZ</name>
<dbReference type="InterPro" id="IPR012341">
    <property type="entry name" value="6hp_glycosidase-like_sf"/>
</dbReference>
<keyword evidence="4" id="KW-0624">Polysaccharide degradation</keyword>
<dbReference type="Pfam" id="PF00759">
    <property type="entry name" value="Glyco_hydro_9"/>
    <property type="match status" value="1"/>
</dbReference>
<dbReference type="PANTHER" id="PTHR22298">
    <property type="entry name" value="ENDO-1,4-BETA-GLUCANASE"/>
    <property type="match status" value="1"/>
</dbReference>
<dbReference type="InterPro" id="IPR033126">
    <property type="entry name" value="Glyco_hydro_9_Asp/Glu_AS"/>
</dbReference>
<reference evidence="6" key="1">
    <citation type="submission" date="2011-05" db="EMBL/GenBank/DDBJ databases">
        <title>Combinatorial multi-primer PCR(CMP-PCR), a novel stratgy for recovery of metagenomic enzyme family genes.</title>
        <authorList>
            <person name="Wang Q.Y."/>
            <person name="Xiong X.L."/>
            <person name="Wu H.L."/>
            <person name="Jin P."/>
            <person name="Zhou X.L."/>
        </authorList>
    </citation>
    <scope>NUCLEOTIDE SEQUENCE</scope>
</reference>
<dbReference type="Gene3D" id="1.50.10.10">
    <property type="match status" value="1"/>
</dbReference>
<organism evidence="6">
    <name type="scientific">uncultured organism</name>
    <dbReference type="NCBI Taxonomy" id="155900"/>
    <lineage>
        <taxon>unclassified sequences</taxon>
        <taxon>environmental samples</taxon>
    </lineage>
</organism>
<evidence type="ECO:0000313" key="6">
    <source>
        <dbReference type="EMBL" id="AEH57946.1"/>
    </source>
</evidence>
<dbReference type="InterPro" id="IPR008928">
    <property type="entry name" value="6-hairpin_glycosidase_sf"/>
</dbReference>
<keyword evidence="3" id="KW-0326">Glycosidase</keyword>
<evidence type="ECO:0000256" key="1">
    <source>
        <dbReference type="ARBA" id="ARBA00022801"/>
    </source>
</evidence>
<dbReference type="InterPro" id="IPR001701">
    <property type="entry name" value="Glyco_hydro_9"/>
</dbReference>
<keyword evidence="1 6" id="KW-0378">Hydrolase</keyword>
<dbReference type="GO" id="GO:0000272">
    <property type="term" value="P:polysaccharide catabolic process"/>
    <property type="evidence" value="ECO:0007669"/>
    <property type="project" value="UniProtKB-KW"/>
</dbReference>
<feature type="non-terminal residue" evidence="6">
    <location>
        <position position="1"/>
    </location>
</feature>
<evidence type="ECO:0000256" key="4">
    <source>
        <dbReference type="ARBA" id="ARBA00023326"/>
    </source>
</evidence>
<protein>
    <submittedName>
        <fullName evidence="6">Glycoside hydrolase family 9 cellulase</fullName>
    </submittedName>
</protein>
<dbReference type="PROSITE" id="PS00592">
    <property type="entry name" value="GH9_2"/>
    <property type="match status" value="1"/>
</dbReference>
<proteinExistence type="predicted"/>
<feature type="non-terminal residue" evidence="6">
    <location>
        <position position="395"/>
    </location>
</feature>